<gene>
    <name evidence="1" type="ORF">A3860_05795</name>
</gene>
<name>A0A1V9FS84_9BACT</name>
<evidence type="ECO:0008006" key="3">
    <source>
        <dbReference type="Google" id="ProtNLM"/>
    </source>
</evidence>
<dbReference type="Proteomes" id="UP000192796">
    <property type="component" value="Unassembled WGS sequence"/>
</dbReference>
<dbReference type="OrthoDB" id="663129at2"/>
<reference evidence="1 2" key="1">
    <citation type="submission" date="2016-03" db="EMBL/GenBank/DDBJ databases">
        <title>Niastella vici sp. nov., isolated from farmland soil.</title>
        <authorList>
            <person name="Chen L."/>
            <person name="Wang D."/>
            <person name="Yang S."/>
            <person name="Wang G."/>
        </authorList>
    </citation>
    <scope>NUCLEOTIDE SEQUENCE [LARGE SCALE GENOMIC DNA]</scope>
    <source>
        <strain evidence="1 2">DJ57</strain>
    </source>
</reference>
<dbReference type="EMBL" id="LVYD01000058">
    <property type="protein sequence ID" value="OQP61224.1"/>
    <property type="molecule type" value="Genomic_DNA"/>
</dbReference>
<keyword evidence="2" id="KW-1185">Reference proteome</keyword>
<evidence type="ECO:0000313" key="1">
    <source>
        <dbReference type="EMBL" id="OQP61224.1"/>
    </source>
</evidence>
<sequence length="210" mass="23892">MDKKCNALLQIIILQILVTVIFGCQSAVTESASKPVEPQKEVDSENKTAAKKIEPKKEVDNGDESELNDILADFMEMNDKPYLHDTLLMIDKDSFIVSIKHLQIYEDTIVVPKKYVEMYKLESFSTFAFKTSVTIKKNGKVIMQRNILKDDFQQYLDPSLKSYAVLLYPYVVTRQGHIEIHHSISIPLTDVGIGVSTTIDKNGNVEFMRN</sequence>
<dbReference type="InterPro" id="IPR031762">
    <property type="entry name" value="DUF4738"/>
</dbReference>
<evidence type="ECO:0000313" key="2">
    <source>
        <dbReference type="Proteomes" id="UP000192796"/>
    </source>
</evidence>
<proteinExistence type="predicted"/>
<comment type="caution">
    <text evidence="1">The sequence shown here is derived from an EMBL/GenBank/DDBJ whole genome shotgun (WGS) entry which is preliminary data.</text>
</comment>
<protein>
    <recommendedName>
        <fullName evidence="3">DUF4738 domain-containing protein</fullName>
    </recommendedName>
</protein>
<organism evidence="1 2">
    <name type="scientific">Niastella vici</name>
    <dbReference type="NCBI Taxonomy" id="1703345"/>
    <lineage>
        <taxon>Bacteria</taxon>
        <taxon>Pseudomonadati</taxon>
        <taxon>Bacteroidota</taxon>
        <taxon>Chitinophagia</taxon>
        <taxon>Chitinophagales</taxon>
        <taxon>Chitinophagaceae</taxon>
        <taxon>Niastella</taxon>
    </lineage>
</organism>
<dbReference type="RefSeq" id="WP_081151704.1">
    <property type="nucleotide sequence ID" value="NZ_LVYD01000058.1"/>
</dbReference>
<accession>A0A1V9FS84</accession>
<dbReference type="PROSITE" id="PS51257">
    <property type="entry name" value="PROKAR_LIPOPROTEIN"/>
    <property type="match status" value="1"/>
</dbReference>
<dbReference type="AlphaFoldDB" id="A0A1V9FS84"/>
<dbReference type="Pfam" id="PF15889">
    <property type="entry name" value="DUF4738"/>
    <property type="match status" value="1"/>
</dbReference>
<dbReference type="Gene3D" id="2.40.128.510">
    <property type="entry name" value="Protein of unknown function DUF4738"/>
    <property type="match status" value="1"/>
</dbReference>